<comment type="caution">
    <text evidence="2">The sequence shown here is derived from an EMBL/GenBank/DDBJ whole genome shotgun (WGS) entry which is preliminary data.</text>
</comment>
<proteinExistence type="predicted"/>
<evidence type="ECO:0008006" key="4">
    <source>
        <dbReference type="Google" id="ProtNLM"/>
    </source>
</evidence>
<keyword evidence="1" id="KW-0812">Transmembrane</keyword>
<dbReference type="Gene3D" id="3.90.420.10">
    <property type="entry name" value="Oxidoreductase, molybdopterin-binding domain"/>
    <property type="match status" value="1"/>
</dbReference>
<dbReference type="RefSeq" id="WP_186892878.1">
    <property type="nucleotide sequence ID" value="NZ_WJBE01000001.1"/>
</dbReference>
<evidence type="ECO:0000256" key="1">
    <source>
        <dbReference type="SAM" id="Phobius"/>
    </source>
</evidence>
<keyword evidence="1" id="KW-1133">Transmembrane helix</keyword>
<reference evidence="2 3" key="1">
    <citation type="journal article" date="2020" name="mSystems">
        <title>Defining Genomic and Predicted Metabolic Features of the Acetobacterium Genus.</title>
        <authorList>
            <person name="Ross D.E."/>
            <person name="Marshall C.W."/>
            <person name="Gulliver D."/>
            <person name="May H.D."/>
            <person name="Norman R.S."/>
        </authorList>
    </citation>
    <scope>NUCLEOTIDE SEQUENCE [LARGE SCALE GENOMIC DNA]</scope>
    <source>
        <strain evidence="2 3">DSM 4132</strain>
    </source>
</reference>
<feature type="transmembrane region" description="Helical" evidence="1">
    <location>
        <begin position="21"/>
        <end position="40"/>
    </location>
</feature>
<dbReference type="SUPFAM" id="SSF56524">
    <property type="entry name" value="Oxidoreductase molybdopterin-binding domain"/>
    <property type="match status" value="1"/>
</dbReference>
<organism evidence="2 3">
    <name type="scientific">Acetobacterium malicum</name>
    <dbReference type="NCBI Taxonomy" id="52692"/>
    <lineage>
        <taxon>Bacteria</taxon>
        <taxon>Bacillati</taxon>
        <taxon>Bacillota</taxon>
        <taxon>Clostridia</taxon>
        <taxon>Eubacteriales</taxon>
        <taxon>Eubacteriaceae</taxon>
        <taxon>Acetobacterium</taxon>
    </lineage>
</organism>
<accession>A0ABR6YSH5</accession>
<keyword evidence="1" id="KW-0472">Membrane</keyword>
<gene>
    <name evidence="2" type="ORF">GH811_00660</name>
</gene>
<dbReference type="InterPro" id="IPR036374">
    <property type="entry name" value="OxRdtase_Mopterin-bd_sf"/>
</dbReference>
<keyword evidence="3" id="KW-1185">Reference proteome</keyword>
<sequence length="186" mass="20771">MSRQELGKDRIVNHLKSLKRWILPLVILFLTLSSVLLITINKTQTEERLAALGRETVKIIVNDETVAQFDLEAVKALPKVLTDEGLNTSKGKEEIVFGGVLLKDVLKTIDFDYSQYQTVTYKAIDGYASPGTIAELDGDGVYLVYERNGVENTDKTQGGTGPMEIVITGETFSLRNCKYLSEIYFE</sequence>
<name>A0ABR6YSH5_9FIRM</name>
<protein>
    <recommendedName>
        <fullName evidence="4">Oxidoreductase molybdopterin-binding domain-containing protein</fullName>
    </recommendedName>
</protein>
<evidence type="ECO:0000313" key="3">
    <source>
        <dbReference type="Proteomes" id="UP000622405"/>
    </source>
</evidence>
<evidence type="ECO:0000313" key="2">
    <source>
        <dbReference type="EMBL" id="MBC3898124.1"/>
    </source>
</evidence>
<dbReference type="EMBL" id="WJBE01000001">
    <property type="protein sequence ID" value="MBC3898124.1"/>
    <property type="molecule type" value="Genomic_DNA"/>
</dbReference>
<dbReference type="Proteomes" id="UP000622405">
    <property type="component" value="Unassembled WGS sequence"/>
</dbReference>